<feature type="coiled-coil region" evidence="1">
    <location>
        <begin position="59"/>
        <end position="93"/>
    </location>
</feature>
<keyword evidence="4" id="KW-1185">Reference proteome</keyword>
<evidence type="ECO:0000256" key="2">
    <source>
        <dbReference type="SAM" id="MobiDB-lite"/>
    </source>
</evidence>
<feature type="region of interest" description="Disordered" evidence="2">
    <location>
        <begin position="151"/>
        <end position="182"/>
    </location>
</feature>
<protein>
    <submittedName>
        <fullName evidence="3">Uncharacterized protein</fullName>
    </submittedName>
</protein>
<dbReference type="Proteomes" id="UP001189429">
    <property type="component" value="Unassembled WGS sequence"/>
</dbReference>
<sequence>PDRLSVLKQAPGTSTDPLLAKLVADKISKIESEAKPRQSQAEEALRNASGVWRDASLKHKQAVNAAVEAQDNLANAQQRERETALTLAKAEAARRLSAQGMAKELGITPASEVKEVLFEVKIDEAFFHQADDLDIEASDRQALKGLEQELRGAKMHMGGKRAEVKSRQKRTTALRQEIDERL</sequence>
<accession>A0ABN9QT48</accession>
<proteinExistence type="predicted"/>
<gene>
    <name evidence="3" type="ORF">PCOR1329_LOCUS14000</name>
</gene>
<evidence type="ECO:0000313" key="4">
    <source>
        <dbReference type="Proteomes" id="UP001189429"/>
    </source>
</evidence>
<dbReference type="EMBL" id="CAUYUJ010004158">
    <property type="protein sequence ID" value="CAK0808374.1"/>
    <property type="molecule type" value="Genomic_DNA"/>
</dbReference>
<name>A0ABN9QT48_9DINO</name>
<feature type="non-terminal residue" evidence="3">
    <location>
        <position position="182"/>
    </location>
</feature>
<evidence type="ECO:0000313" key="3">
    <source>
        <dbReference type="EMBL" id="CAK0808374.1"/>
    </source>
</evidence>
<organism evidence="3 4">
    <name type="scientific">Prorocentrum cordatum</name>
    <dbReference type="NCBI Taxonomy" id="2364126"/>
    <lineage>
        <taxon>Eukaryota</taxon>
        <taxon>Sar</taxon>
        <taxon>Alveolata</taxon>
        <taxon>Dinophyceae</taxon>
        <taxon>Prorocentrales</taxon>
        <taxon>Prorocentraceae</taxon>
        <taxon>Prorocentrum</taxon>
    </lineage>
</organism>
<keyword evidence="1" id="KW-0175">Coiled coil</keyword>
<feature type="non-terminal residue" evidence="3">
    <location>
        <position position="1"/>
    </location>
</feature>
<evidence type="ECO:0000256" key="1">
    <source>
        <dbReference type="SAM" id="Coils"/>
    </source>
</evidence>
<reference evidence="3" key="1">
    <citation type="submission" date="2023-10" db="EMBL/GenBank/DDBJ databases">
        <authorList>
            <person name="Chen Y."/>
            <person name="Shah S."/>
            <person name="Dougan E. K."/>
            <person name="Thang M."/>
            <person name="Chan C."/>
        </authorList>
    </citation>
    <scope>NUCLEOTIDE SEQUENCE [LARGE SCALE GENOMIC DNA]</scope>
</reference>
<comment type="caution">
    <text evidence="3">The sequence shown here is derived from an EMBL/GenBank/DDBJ whole genome shotgun (WGS) entry which is preliminary data.</text>
</comment>